<feature type="transmembrane region" description="Helical" evidence="7">
    <location>
        <begin position="261"/>
        <end position="278"/>
    </location>
</feature>
<feature type="transmembrane region" description="Helical" evidence="7">
    <location>
        <begin position="132"/>
        <end position="152"/>
    </location>
</feature>
<dbReference type="InterPro" id="IPR050171">
    <property type="entry name" value="MFS_Transporters"/>
</dbReference>
<evidence type="ECO:0000256" key="6">
    <source>
        <dbReference type="ARBA" id="ARBA00023136"/>
    </source>
</evidence>
<feature type="transmembrane region" description="Helical" evidence="7">
    <location>
        <begin position="37"/>
        <end position="62"/>
    </location>
</feature>
<keyword evidence="6 7" id="KW-0472">Membrane</keyword>
<feature type="transmembrane region" description="Helical" evidence="7">
    <location>
        <begin position="197"/>
        <end position="221"/>
    </location>
</feature>
<dbReference type="STRING" id="1056495.Calag_0115"/>
<dbReference type="HOGENOM" id="CLU_741024_0_0_2"/>
<dbReference type="Gene3D" id="1.20.1250.20">
    <property type="entry name" value="MFS general substrate transporter like domains"/>
    <property type="match status" value="2"/>
</dbReference>
<feature type="transmembrane region" description="Helical" evidence="7">
    <location>
        <begin position="158"/>
        <end position="177"/>
    </location>
</feature>
<proteinExistence type="predicted"/>
<accession>L0A7Q7</accession>
<gene>
    <name evidence="9" type="ordered locus">Calag_0115</name>
</gene>
<keyword evidence="4 7" id="KW-0812">Transmembrane</keyword>
<keyword evidence="3" id="KW-1003">Cell membrane</keyword>
<feature type="transmembrane region" description="Helical" evidence="7">
    <location>
        <begin position="233"/>
        <end position="254"/>
    </location>
</feature>
<evidence type="ECO:0000256" key="1">
    <source>
        <dbReference type="ARBA" id="ARBA00004651"/>
    </source>
</evidence>
<dbReference type="InterPro" id="IPR011701">
    <property type="entry name" value="MFS"/>
</dbReference>
<feature type="transmembrane region" description="Helical" evidence="7">
    <location>
        <begin position="346"/>
        <end position="368"/>
    </location>
</feature>
<dbReference type="InterPro" id="IPR036259">
    <property type="entry name" value="MFS_trans_sf"/>
</dbReference>
<dbReference type="eggNOG" id="arCOG00130">
    <property type="taxonomic scope" value="Archaea"/>
</dbReference>
<feature type="domain" description="Major facilitator superfamily (MFS) profile" evidence="8">
    <location>
        <begin position="8"/>
        <end position="371"/>
    </location>
</feature>
<evidence type="ECO:0000256" key="4">
    <source>
        <dbReference type="ARBA" id="ARBA00022692"/>
    </source>
</evidence>
<dbReference type="InterPro" id="IPR020846">
    <property type="entry name" value="MFS_dom"/>
</dbReference>
<dbReference type="GO" id="GO:0022857">
    <property type="term" value="F:transmembrane transporter activity"/>
    <property type="evidence" value="ECO:0007669"/>
    <property type="project" value="InterPro"/>
</dbReference>
<dbReference type="Proteomes" id="UP000010469">
    <property type="component" value="Chromosome"/>
</dbReference>
<evidence type="ECO:0000256" key="2">
    <source>
        <dbReference type="ARBA" id="ARBA00022448"/>
    </source>
</evidence>
<evidence type="ECO:0000256" key="3">
    <source>
        <dbReference type="ARBA" id="ARBA00022475"/>
    </source>
</evidence>
<dbReference type="GeneID" id="14211375"/>
<dbReference type="PROSITE" id="PS50850">
    <property type="entry name" value="MFS"/>
    <property type="match status" value="1"/>
</dbReference>
<reference evidence="10" key="1">
    <citation type="submission" date="2012-03" db="EMBL/GenBank/DDBJ databases">
        <title>Complete genome of Caldisphaera lagunensis DSM 15908.</title>
        <authorList>
            <person name="Lucas S."/>
            <person name="Copeland A."/>
            <person name="Lapidus A."/>
            <person name="Glavina del Rio T."/>
            <person name="Dalin E."/>
            <person name="Tice H."/>
            <person name="Bruce D."/>
            <person name="Goodwin L."/>
            <person name="Pitluck S."/>
            <person name="Peters L."/>
            <person name="Mikhailova N."/>
            <person name="Teshima H."/>
            <person name="Kyrpides N."/>
            <person name="Mavromatis K."/>
            <person name="Ivanova N."/>
            <person name="Brettin T."/>
            <person name="Detter J.C."/>
            <person name="Han C."/>
            <person name="Larimer F."/>
            <person name="Land M."/>
            <person name="Hauser L."/>
            <person name="Markowitz V."/>
            <person name="Cheng J.-F."/>
            <person name="Hugenholtz P."/>
            <person name="Woyke T."/>
            <person name="Wu D."/>
            <person name="Spring S."/>
            <person name="Schroeder M."/>
            <person name="Brambilla E."/>
            <person name="Klenk H.-P."/>
            <person name="Eisen J.A."/>
        </authorList>
    </citation>
    <scope>NUCLEOTIDE SEQUENCE [LARGE SCALE GENOMIC DNA]</scope>
    <source>
        <strain evidence="10">DSM 15908 / JCM 11604 / IC-154</strain>
    </source>
</reference>
<dbReference type="Pfam" id="PF07690">
    <property type="entry name" value="MFS_1"/>
    <property type="match status" value="2"/>
</dbReference>
<dbReference type="AlphaFoldDB" id="L0A7Q7"/>
<feature type="transmembrane region" description="Helical" evidence="7">
    <location>
        <begin position="320"/>
        <end position="340"/>
    </location>
</feature>
<dbReference type="PANTHER" id="PTHR23517">
    <property type="entry name" value="RESISTANCE PROTEIN MDTM, PUTATIVE-RELATED-RELATED"/>
    <property type="match status" value="1"/>
</dbReference>
<feature type="transmembrane region" description="Helical" evidence="7">
    <location>
        <begin position="7"/>
        <end position="25"/>
    </location>
</feature>
<dbReference type="TCDB" id="2.A.1.37.5">
    <property type="family name" value="the major facilitator superfamily (mfs)"/>
</dbReference>
<name>L0A7Q7_CALLD</name>
<dbReference type="InParanoid" id="L0A7Q7"/>
<evidence type="ECO:0000259" key="8">
    <source>
        <dbReference type="PROSITE" id="PS50850"/>
    </source>
</evidence>
<evidence type="ECO:0000256" key="5">
    <source>
        <dbReference type="ARBA" id="ARBA00022989"/>
    </source>
</evidence>
<dbReference type="RefSeq" id="WP_015231801.1">
    <property type="nucleotide sequence ID" value="NC_019791.1"/>
</dbReference>
<feature type="transmembrane region" description="Helical" evidence="7">
    <location>
        <begin position="284"/>
        <end position="308"/>
    </location>
</feature>
<keyword evidence="5 7" id="KW-1133">Transmembrane helix</keyword>
<dbReference type="GO" id="GO:0005886">
    <property type="term" value="C:plasma membrane"/>
    <property type="evidence" value="ECO:0007669"/>
    <property type="project" value="UniProtKB-SubCell"/>
</dbReference>
<organism evidence="9 10">
    <name type="scientific">Caldisphaera lagunensis (strain DSM 15908 / JCM 11604 / ANMR 0165 / IC-154)</name>
    <dbReference type="NCBI Taxonomy" id="1056495"/>
    <lineage>
        <taxon>Archaea</taxon>
        <taxon>Thermoproteota</taxon>
        <taxon>Thermoprotei</taxon>
        <taxon>Acidilobales</taxon>
        <taxon>Caldisphaeraceae</taxon>
        <taxon>Caldisphaera</taxon>
    </lineage>
</organism>
<comment type="subcellular location">
    <subcellularLocation>
        <location evidence="1">Cell membrane</location>
        <topology evidence="1">Multi-pass membrane protein</topology>
    </subcellularLocation>
</comment>
<protein>
    <submittedName>
        <fullName evidence="9">Arabinose efflux permease family protein</fullName>
    </submittedName>
</protein>
<sequence>MKSKNYLSYLIIFLISLTAQIPLTSMRYVVPYLAHSYGASIFIIGLLGTIYGLIYFILASIFGKLSDKFGIKKMASIGMILYILVIISYKFYDRPYEFLIGRAFEAVSMSMVWPAVESLSSKLGGKSKEEALLMYTFGWSVGASIAPYAVAYLLSYNYIYPLIFSSIISLISALLIISSKQGIEIEINKYEGNFSILFNIFLPMLLYGFDSSIFYSFYSVYGPVFGFNKEDTGLLGTLYGILQTLAFILSWLFAKKISSNKLIIGGTIMSVPLFILYFDHSYIFNSILFSILGLGMGFVYYATLINIFRTFHRDLTSKTGIFESSIGIGYVIGPLIAGIPTKLGYIFPWIILAIFSFIILIIEVYGYIEGKTI</sequence>
<evidence type="ECO:0000313" key="10">
    <source>
        <dbReference type="Proteomes" id="UP000010469"/>
    </source>
</evidence>
<keyword evidence="2" id="KW-0813">Transport</keyword>
<evidence type="ECO:0000313" key="9">
    <source>
        <dbReference type="EMBL" id="AFZ69903.1"/>
    </source>
</evidence>
<keyword evidence="10" id="KW-1185">Reference proteome</keyword>
<dbReference type="SUPFAM" id="SSF103473">
    <property type="entry name" value="MFS general substrate transporter"/>
    <property type="match status" value="1"/>
</dbReference>
<evidence type="ECO:0000256" key="7">
    <source>
        <dbReference type="SAM" id="Phobius"/>
    </source>
</evidence>
<dbReference type="EMBL" id="CP003378">
    <property type="protein sequence ID" value="AFZ69903.1"/>
    <property type="molecule type" value="Genomic_DNA"/>
</dbReference>
<dbReference type="KEGG" id="clg:Calag_0115"/>